<sequence>MTGETITITTRSPHGQDDGHDTIWQDDAPESVGHVLIAPGSQSNSDESTDPDGVQVAYTLYMPRQWPYRSLKGARVTIGGHEYTVVGDPRPYRPGTSPTRWNLVVQVQGDQG</sequence>
<feature type="compositionally biased region" description="Polar residues" evidence="1">
    <location>
        <begin position="1"/>
        <end position="13"/>
    </location>
</feature>
<evidence type="ECO:0000313" key="2">
    <source>
        <dbReference type="EMBL" id="RBP98671.1"/>
    </source>
</evidence>
<accession>A0A366KDC4</accession>
<dbReference type="OrthoDB" id="3237185at2"/>
<evidence type="ECO:0008006" key="4">
    <source>
        <dbReference type="Google" id="ProtNLM"/>
    </source>
</evidence>
<organism evidence="2 3">
    <name type="scientific">Bifidobacterium aemilianum</name>
    <dbReference type="NCBI Taxonomy" id="2493120"/>
    <lineage>
        <taxon>Bacteria</taxon>
        <taxon>Bacillati</taxon>
        <taxon>Actinomycetota</taxon>
        <taxon>Actinomycetes</taxon>
        <taxon>Bifidobacteriales</taxon>
        <taxon>Bifidobacteriaceae</taxon>
        <taxon>Bifidobacterium</taxon>
    </lineage>
</organism>
<feature type="compositionally biased region" description="Basic and acidic residues" evidence="1">
    <location>
        <begin position="14"/>
        <end position="23"/>
    </location>
</feature>
<dbReference type="AlphaFoldDB" id="A0A366KDC4"/>
<comment type="caution">
    <text evidence="2">The sequence shown here is derived from an EMBL/GenBank/DDBJ whole genome shotgun (WGS) entry which is preliminary data.</text>
</comment>
<evidence type="ECO:0000313" key="3">
    <source>
        <dbReference type="Proteomes" id="UP000252530"/>
    </source>
</evidence>
<proteinExistence type="predicted"/>
<protein>
    <recommendedName>
        <fullName evidence="4">Phage head-tail adapter protein</fullName>
    </recommendedName>
</protein>
<reference evidence="2 3" key="1">
    <citation type="submission" date="2017-10" db="EMBL/GenBank/DDBJ databases">
        <title>Bifidobacterium xylocopum sp. nov. and Bifidobacterium aemilianum sp. nov., from the carpenter bee (Xylocopa violacea) digestive tract.</title>
        <authorList>
            <person name="Alberoni D."/>
            <person name="Baffoni L."/>
            <person name="Di Gioia D."/>
            <person name="Gaggia F."/>
            <person name="Biavati B."/>
        </authorList>
    </citation>
    <scope>NUCLEOTIDE SEQUENCE [LARGE SCALE GENOMIC DNA]</scope>
    <source>
        <strain evidence="2 3">XV10</strain>
    </source>
</reference>
<dbReference type="Proteomes" id="UP000252530">
    <property type="component" value="Unassembled WGS sequence"/>
</dbReference>
<name>A0A366KDC4_9BIFI</name>
<keyword evidence="3" id="KW-1185">Reference proteome</keyword>
<feature type="region of interest" description="Disordered" evidence="1">
    <location>
        <begin position="1"/>
        <end position="26"/>
    </location>
</feature>
<evidence type="ECO:0000256" key="1">
    <source>
        <dbReference type="SAM" id="MobiDB-lite"/>
    </source>
</evidence>
<dbReference type="EMBL" id="PDCG01000001">
    <property type="protein sequence ID" value="RBP98671.1"/>
    <property type="molecule type" value="Genomic_DNA"/>
</dbReference>
<gene>
    <name evidence="2" type="ORF">CRD60_00935</name>
</gene>